<organism evidence="1 2">
    <name type="scientific">Crenothrix polyspora</name>
    <dbReference type="NCBI Taxonomy" id="360316"/>
    <lineage>
        <taxon>Bacteria</taxon>
        <taxon>Pseudomonadati</taxon>
        <taxon>Pseudomonadota</taxon>
        <taxon>Gammaproteobacteria</taxon>
        <taxon>Methylococcales</taxon>
        <taxon>Crenotrichaceae</taxon>
        <taxon>Crenothrix</taxon>
    </lineage>
</organism>
<reference evidence="2" key="1">
    <citation type="submission" date="2017-02" db="EMBL/GenBank/DDBJ databases">
        <authorList>
            <person name="Daims H."/>
        </authorList>
    </citation>
    <scope>NUCLEOTIDE SEQUENCE [LARGE SCALE GENOMIC DNA]</scope>
</reference>
<dbReference type="AlphaFoldDB" id="A0A1R4HHU1"/>
<name>A0A1R4HHU1_9GAMM</name>
<dbReference type="EMBL" id="FUKI01000148">
    <property type="protein sequence ID" value="SJM95450.1"/>
    <property type="molecule type" value="Genomic_DNA"/>
</dbReference>
<dbReference type="Proteomes" id="UP000195667">
    <property type="component" value="Unassembled WGS sequence"/>
</dbReference>
<accession>A0A1R4HHU1</accession>
<keyword evidence="2" id="KW-1185">Reference proteome</keyword>
<sequence>MIFQVFENIWDFFPIFKVFAGQAFHYDFKEYQYFFIH</sequence>
<proteinExistence type="predicted"/>
<gene>
    <name evidence="1" type="ORF">CRENPOLYSF1_70013</name>
</gene>
<evidence type="ECO:0000313" key="2">
    <source>
        <dbReference type="Proteomes" id="UP000195667"/>
    </source>
</evidence>
<protein>
    <submittedName>
        <fullName evidence="1">Uncharacterized protein</fullName>
    </submittedName>
</protein>
<evidence type="ECO:0000313" key="1">
    <source>
        <dbReference type="EMBL" id="SJM95450.1"/>
    </source>
</evidence>